<dbReference type="GO" id="GO:0009254">
    <property type="term" value="P:peptidoglycan turnover"/>
    <property type="evidence" value="ECO:0007669"/>
    <property type="project" value="TreeGrafter"/>
</dbReference>
<evidence type="ECO:0000256" key="1">
    <source>
        <dbReference type="ARBA" id="ARBA00001561"/>
    </source>
</evidence>
<evidence type="ECO:0000313" key="8">
    <source>
        <dbReference type="Proteomes" id="UP000657006"/>
    </source>
</evidence>
<evidence type="ECO:0000256" key="2">
    <source>
        <dbReference type="ARBA" id="ARBA00007553"/>
    </source>
</evidence>
<dbReference type="GO" id="GO:0008745">
    <property type="term" value="F:N-acetylmuramoyl-L-alanine amidase activity"/>
    <property type="evidence" value="ECO:0007669"/>
    <property type="project" value="UniProtKB-EC"/>
</dbReference>
<dbReference type="GO" id="GO:0071555">
    <property type="term" value="P:cell wall organization"/>
    <property type="evidence" value="ECO:0007669"/>
    <property type="project" value="UniProtKB-KW"/>
</dbReference>
<keyword evidence="8" id="KW-1185">Reference proteome</keyword>
<evidence type="ECO:0000313" key="7">
    <source>
        <dbReference type="EMBL" id="MBC8542498.1"/>
    </source>
</evidence>
<dbReference type="Gene3D" id="1.10.101.10">
    <property type="entry name" value="PGBD-like superfamily/PGBD"/>
    <property type="match status" value="2"/>
</dbReference>
<dbReference type="RefSeq" id="WP_177714374.1">
    <property type="nucleotide sequence ID" value="NZ_JACRSQ010000003.1"/>
</dbReference>
<evidence type="ECO:0000256" key="4">
    <source>
        <dbReference type="ARBA" id="ARBA00022801"/>
    </source>
</evidence>
<gene>
    <name evidence="7" type="ORF">H8730_02915</name>
</gene>
<dbReference type="InterPro" id="IPR051206">
    <property type="entry name" value="NAMLAA_amidase_2"/>
</dbReference>
<dbReference type="GO" id="GO:0009253">
    <property type="term" value="P:peptidoglycan catabolic process"/>
    <property type="evidence" value="ECO:0007669"/>
    <property type="project" value="InterPro"/>
</dbReference>
<dbReference type="Gene3D" id="3.40.80.10">
    <property type="entry name" value="Peptidoglycan recognition protein-like"/>
    <property type="match status" value="1"/>
</dbReference>
<reference evidence="7" key="1">
    <citation type="submission" date="2020-08" db="EMBL/GenBank/DDBJ databases">
        <title>Genome public.</title>
        <authorList>
            <person name="Liu C."/>
            <person name="Sun Q."/>
        </authorList>
    </citation>
    <scope>NUCLEOTIDE SEQUENCE</scope>
    <source>
        <strain evidence="7">NSJ-32</strain>
    </source>
</reference>
<dbReference type="PANTHER" id="PTHR30417:SF1">
    <property type="entry name" value="N-ACETYLMURAMOYL-L-ALANINE AMIDASE AMID"/>
    <property type="match status" value="1"/>
</dbReference>
<dbReference type="InterPro" id="IPR036365">
    <property type="entry name" value="PGBD-like_sf"/>
</dbReference>
<proteinExistence type="inferred from homology"/>
<comment type="catalytic activity">
    <reaction evidence="1">
        <text>Hydrolyzes the link between N-acetylmuramoyl residues and L-amino acid residues in certain cell-wall glycopeptides.</text>
        <dbReference type="EC" id="3.5.1.28"/>
    </reaction>
</comment>
<evidence type="ECO:0000256" key="5">
    <source>
        <dbReference type="ARBA" id="ARBA00023316"/>
    </source>
</evidence>
<dbReference type="SUPFAM" id="SSF47090">
    <property type="entry name" value="PGBD-like"/>
    <property type="match status" value="1"/>
</dbReference>
<dbReference type="SMART" id="SM00644">
    <property type="entry name" value="Ami_2"/>
    <property type="match status" value="1"/>
</dbReference>
<dbReference type="Pfam" id="PF01471">
    <property type="entry name" value="PG_binding_1"/>
    <property type="match status" value="1"/>
</dbReference>
<evidence type="ECO:0000256" key="3">
    <source>
        <dbReference type="ARBA" id="ARBA00011901"/>
    </source>
</evidence>
<dbReference type="Pfam" id="PF01510">
    <property type="entry name" value="Amidase_2"/>
    <property type="match status" value="1"/>
</dbReference>
<evidence type="ECO:0000259" key="6">
    <source>
        <dbReference type="SMART" id="SM00644"/>
    </source>
</evidence>
<dbReference type="Proteomes" id="UP000657006">
    <property type="component" value="Unassembled WGS sequence"/>
</dbReference>
<dbReference type="SUPFAM" id="SSF55846">
    <property type="entry name" value="N-acetylmuramoyl-L-alanine amidase-like"/>
    <property type="match status" value="1"/>
</dbReference>
<name>A0A926DNZ1_9FIRM</name>
<keyword evidence="5" id="KW-0961">Cell wall biogenesis/degradation</keyword>
<accession>A0A926DNZ1</accession>
<dbReference type="InterPro" id="IPR036366">
    <property type="entry name" value="PGBDSf"/>
</dbReference>
<dbReference type="EC" id="3.5.1.28" evidence="3"/>
<dbReference type="CDD" id="cd06583">
    <property type="entry name" value="PGRP"/>
    <property type="match status" value="1"/>
</dbReference>
<dbReference type="InterPro" id="IPR002477">
    <property type="entry name" value="Peptidoglycan-bd-like"/>
</dbReference>
<dbReference type="PANTHER" id="PTHR30417">
    <property type="entry name" value="N-ACETYLMURAMOYL-L-ALANINE AMIDASE AMID"/>
    <property type="match status" value="1"/>
</dbReference>
<comment type="similarity">
    <text evidence="2">Belongs to the N-acetylmuramoyl-L-alanine amidase 2 family.</text>
</comment>
<organism evidence="7 8">
    <name type="scientific">Bianquea renquensis</name>
    <dbReference type="NCBI Taxonomy" id="2763661"/>
    <lineage>
        <taxon>Bacteria</taxon>
        <taxon>Bacillati</taxon>
        <taxon>Bacillota</taxon>
        <taxon>Clostridia</taxon>
        <taxon>Eubacteriales</taxon>
        <taxon>Bianqueaceae</taxon>
        <taxon>Bianquea</taxon>
    </lineage>
</organism>
<dbReference type="InterPro" id="IPR036505">
    <property type="entry name" value="Amidase/PGRP_sf"/>
</dbReference>
<keyword evidence="4" id="KW-0378">Hydrolase</keyword>
<protein>
    <recommendedName>
        <fullName evidence="3">N-acetylmuramoyl-L-alanine amidase</fullName>
        <ecNumber evidence="3">3.5.1.28</ecNumber>
    </recommendedName>
</protein>
<dbReference type="InterPro" id="IPR002502">
    <property type="entry name" value="Amidase_domain"/>
</dbReference>
<feature type="domain" description="N-acetylmuramoyl-L-alanine amidase" evidence="6">
    <location>
        <begin position="11"/>
        <end position="148"/>
    </location>
</feature>
<dbReference type="EMBL" id="JACRSQ010000003">
    <property type="protein sequence ID" value="MBC8542498.1"/>
    <property type="molecule type" value="Genomic_DNA"/>
</dbReference>
<dbReference type="AlphaFoldDB" id="A0A926DNZ1"/>
<comment type="caution">
    <text evidence="7">The sequence shown here is derived from an EMBL/GenBank/DDBJ whole genome shotgun (WGS) entry which is preliminary data.</text>
</comment>
<sequence>MLDIQQKIIKYNFTKGRTGVDYIVIHDTGNTNAGADAEAHYNYFGGANRNASAHYFVDDHQIIQVIEDSNAAWHCGDGKGKYGIKNSNSIGVEICVNQDGDYDKAVSNAVELAATLLKKYNLSLDRLKRHYDASRKTCPASMSANNWAAWELFVSAVKAALDGTTAAPSQKPVVFGHVANVQRWLNQEYGFALEIDNSAGPLTWTALRKALQMEINRQGGAGLEIDGSIGPKTKAAIIYTKRGTKGNITKLVQAALYCKGYDPNGLDGGFGPGTEAAVRKYQADHGLTVDGMAGRETQVSLFRV</sequence>